<keyword evidence="2" id="KW-1185">Reference proteome</keyword>
<dbReference type="OrthoDB" id="7595410at2"/>
<dbReference type="Proteomes" id="UP000448199">
    <property type="component" value="Unassembled WGS sequence"/>
</dbReference>
<organism evidence="1 2">
    <name type="scientific">Qipengyuania vulgaris</name>
    <dbReference type="NCBI Taxonomy" id="291985"/>
    <lineage>
        <taxon>Bacteria</taxon>
        <taxon>Pseudomonadati</taxon>
        <taxon>Pseudomonadota</taxon>
        <taxon>Alphaproteobacteria</taxon>
        <taxon>Sphingomonadales</taxon>
        <taxon>Erythrobacteraceae</taxon>
        <taxon>Qipengyuania</taxon>
    </lineage>
</organism>
<gene>
    <name evidence="1" type="ORF">GRI69_00020</name>
</gene>
<comment type="caution">
    <text evidence="1">The sequence shown here is derived from an EMBL/GenBank/DDBJ whole genome shotgun (WGS) entry which is preliminary data.</text>
</comment>
<protein>
    <submittedName>
        <fullName evidence="1">Uncharacterized protein</fullName>
    </submittedName>
</protein>
<evidence type="ECO:0000313" key="2">
    <source>
        <dbReference type="Proteomes" id="UP000448199"/>
    </source>
</evidence>
<proteinExistence type="predicted"/>
<dbReference type="EMBL" id="WTYC01000001">
    <property type="protein sequence ID" value="MXO46649.1"/>
    <property type="molecule type" value="Genomic_DNA"/>
</dbReference>
<evidence type="ECO:0000313" key="1">
    <source>
        <dbReference type="EMBL" id="MXO46649.1"/>
    </source>
</evidence>
<dbReference type="RefSeq" id="WP_160726294.1">
    <property type="nucleotide sequence ID" value="NZ_WTYC01000001.1"/>
</dbReference>
<accession>A0A844XMY8</accession>
<reference evidence="1 2" key="1">
    <citation type="submission" date="2019-12" db="EMBL/GenBank/DDBJ databases">
        <title>Genomic-based taxomic classification of the family Erythrobacteraceae.</title>
        <authorList>
            <person name="Xu L."/>
        </authorList>
    </citation>
    <scope>NUCLEOTIDE SEQUENCE [LARGE SCALE GENOMIC DNA]</scope>
    <source>
        <strain evidence="1 2">DSM 17792</strain>
    </source>
</reference>
<sequence length="93" mass="10867">MKFFVFRVEGIDLAAGADRRGFFTTRRAFGTTKEWARQRLLKKLRKEFTMGNSSAFMRGNDFDLHVEDGWEIGLMEYWRSPSRGSTLYDEGDT</sequence>
<dbReference type="AlphaFoldDB" id="A0A844XMY8"/>
<name>A0A844XMY8_9SPHN</name>